<feature type="compositionally biased region" description="Polar residues" evidence="1">
    <location>
        <begin position="1378"/>
        <end position="1397"/>
    </location>
</feature>
<dbReference type="VEuPathDB" id="FungiDB:DEHA2C17292g"/>
<accession>B5RTD3</accession>
<reference evidence="2 3" key="1">
    <citation type="journal article" date="2004" name="Nature">
        <title>Genome evolution in yeasts.</title>
        <authorList>
            <consortium name="Genolevures"/>
            <person name="Dujon B."/>
            <person name="Sherman D."/>
            <person name="Fischer G."/>
            <person name="Durrens P."/>
            <person name="Casaregola S."/>
            <person name="Lafontaine I."/>
            <person name="de Montigny J."/>
            <person name="Marck C."/>
            <person name="Neuveglise C."/>
            <person name="Talla E."/>
            <person name="Goffard N."/>
            <person name="Frangeul L."/>
            <person name="Aigle M."/>
            <person name="Anthouard V."/>
            <person name="Babour A."/>
            <person name="Barbe V."/>
            <person name="Barnay S."/>
            <person name="Blanchin S."/>
            <person name="Beckerich J.M."/>
            <person name="Beyne E."/>
            <person name="Bleykasten C."/>
            <person name="Boisrame A."/>
            <person name="Boyer J."/>
            <person name="Cattolico L."/>
            <person name="Confanioleri F."/>
            <person name="de Daruvar A."/>
            <person name="Despons L."/>
            <person name="Fabre E."/>
            <person name="Fairhead C."/>
            <person name="Ferry-Dumazet H."/>
            <person name="Groppi A."/>
            <person name="Hantraye F."/>
            <person name="Hennequin C."/>
            <person name="Jauniaux N."/>
            <person name="Joyet P."/>
            <person name="Kachouri R."/>
            <person name="Kerrest A."/>
            <person name="Koszul R."/>
            <person name="Lemaire M."/>
            <person name="Lesur I."/>
            <person name="Ma L."/>
            <person name="Muller H."/>
            <person name="Nicaud J.M."/>
            <person name="Nikolski M."/>
            <person name="Oztas S."/>
            <person name="Ozier-Kalogeropoulos O."/>
            <person name="Pellenz S."/>
            <person name="Potier S."/>
            <person name="Richard G.F."/>
            <person name="Straub M.L."/>
            <person name="Suleau A."/>
            <person name="Swennene D."/>
            <person name="Tekaia F."/>
            <person name="Wesolowski-Louvel M."/>
            <person name="Westhof E."/>
            <person name="Wirth B."/>
            <person name="Zeniou-Meyer M."/>
            <person name="Zivanovic I."/>
            <person name="Bolotin-Fukuhara M."/>
            <person name="Thierry A."/>
            <person name="Bouchier C."/>
            <person name="Caudron B."/>
            <person name="Scarpelli C."/>
            <person name="Gaillardin C."/>
            <person name="Weissenbach J."/>
            <person name="Wincker P."/>
            <person name="Souciet J.L."/>
        </authorList>
    </citation>
    <scope>NUCLEOTIDE SEQUENCE [LARGE SCALE GENOMIC DNA]</scope>
    <source>
        <strain evidence="3">ATCC 36239 / CBS 767 / BCRC 21394 / JCM 1990 / NBRC 0083 / IGC 2968</strain>
    </source>
</reference>
<dbReference type="STRING" id="284592.B5RTD3"/>
<dbReference type="KEGG" id="dha:DEHA2C17292g"/>
<dbReference type="EMBL" id="CR382135">
    <property type="protein sequence ID" value="CAR65595.1"/>
    <property type="molecule type" value="Genomic_DNA"/>
</dbReference>
<evidence type="ECO:0000313" key="2">
    <source>
        <dbReference type="EMBL" id="CAR65595.1"/>
    </source>
</evidence>
<keyword evidence="3" id="KW-1185">Reference proteome</keyword>
<feature type="region of interest" description="Disordered" evidence="1">
    <location>
        <begin position="1369"/>
        <end position="1401"/>
    </location>
</feature>
<evidence type="ECO:0000256" key="1">
    <source>
        <dbReference type="SAM" id="MobiDB-lite"/>
    </source>
</evidence>
<dbReference type="Proteomes" id="UP000000599">
    <property type="component" value="Chromosome C"/>
</dbReference>
<dbReference type="GeneID" id="8998409"/>
<feature type="region of interest" description="Disordered" evidence="1">
    <location>
        <begin position="1310"/>
        <end position="1340"/>
    </location>
</feature>
<dbReference type="RefSeq" id="XP_002770232.1">
    <property type="nucleotide sequence ID" value="XM_002770186.1"/>
</dbReference>
<gene>
    <name evidence="2" type="ordered locus">DEHA2C17292g</name>
</gene>
<dbReference type="OMA" id="KRNEQSC"/>
<sequence length="1456" mass="172418">MSNTPLNELLHKTIKDLHTLHLYPTTQTDSSYETLLEETIHSILQLLNYHDKLYYELNLNVSPSCSEIGSLSLLYYLNKASLGLSCDSERITNLNIFSAIQSYQNQGISNRSSRSYVLKQLIKLLSFSDSTSDDKKPKRIKESFSTILIRFSELLDFFFKLHSESEQKLVYYINRCFNYELNLYSNLQDKLDSGMSLDEHDTEKMVSLLDEFIGNRSCEEKELNDNNGSTDTSIFSYESNEFPSPIGISASPLNFQCNDQNFSNLYQLFLQVSSFKKFHRDSQSSFNDYSKYIRIMINLYKKSANIDTMEINDFKYKELKFNYFYNFFLSGESIRESILPARFEEINKRVITKMVVFPESYYENRFELHTAIDRTTSDHLMQPEDNKIYSSYAESEGIDTEISDNVVGKWHNGEKKEGKWNNDDKAEQVHTQFNSFDLSYTKEDQLTLVNNLRHIIPLLNEFNFDFNNDFPLILKYYMHLLYHELPEIRNQEDMDFVESIVALVDTITDYENEDVTSEEYDIRDTVLRFYQLHTYLNKESLSHEELPRTILMKLAICDYYSNSQLKYSIFHKWNYKTLAISQLEYNLNYEWFPESDNTLKKKVLKRWFSKKLKLDKLGSATTSFYDQDILCKTFKDFWLLRSKDYGDMNDKAILRYEAKWLDLWYRKLNYTQGLQNQALNYDKQHLLKGHFKYFLINFHKNKDLSLIAFNNYEKLLYKDNLNLKKFIIKNWYAKMNLKIEPNYSSKNEELELPTITQLDVANNSIPPSTLSEKLHRLGNIERYIIFSKYFKILKYAKNIQSIYNETKLRNNTIFLEFFFSEQWLKKTKLQIKAKHSIQEKHLTIKSNTFLHWKEYKDLNCIANSFHRSNLLKVSFKRWKLESAMTSFTFNSRNRSCLKEISTSHKLRTYFTKWLLSYQLKCFQFKSELKLKSAALKQMGDKSKVNNDNASRAIRSDISNTNYKFLIRWIFNYRKNESMNEVSDLNLQRKYLNKIIGKLHLYTKDFASIMEDFSRDDMSGKYRLKFNDRLISLVAMRNWQSRYDSRFQNSANSKIKSFNDSIVIPNRISKYLILWVNKYNERETVVSYLDAECEKFGRTSSLRKVFLNKWVSATQRKLELNLLATRFETRLLTKKFLVIWYDQFLHVNRYLSELGDDFVSQKEFRKFRETLSNWSMKYIKNIERHHQSCELFTKRWQNVKSRSILELWIYKLRELQDEREISGKFLVDKEASMINNQSPLAKKSLTRNITRANNNEDPNASYLYTPLKPQSDRVPLTPHFTSGTAGGSPTKLQETTLRLKHERIDALRKHFGKVRATSTPRREHWRTSGDKNPSLESKSLIDRNSSRFIRLSPPKYNDYKPILPPKPPNFSIAEVPLTDSFSSNQGDTSPSKIPSTGANDDEKSIIETAKRMRRITPIFVPIDDDIDEPRFSPIKKLKEKLKNNLIEISPTKDTDRF</sequence>
<organism evidence="2 3">
    <name type="scientific">Debaryomyces hansenii (strain ATCC 36239 / CBS 767 / BCRC 21394 / JCM 1990 / NBRC 0083 / IGC 2968)</name>
    <name type="common">Yeast</name>
    <name type="synonym">Torulaspora hansenii</name>
    <dbReference type="NCBI Taxonomy" id="284592"/>
    <lineage>
        <taxon>Eukaryota</taxon>
        <taxon>Fungi</taxon>
        <taxon>Dikarya</taxon>
        <taxon>Ascomycota</taxon>
        <taxon>Saccharomycotina</taxon>
        <taxon>Pichiomycetes</taxon>
        <taxon>Debaryomycetaceae</taxon>
        <taxon>Debaryomyces</taxon>
    </lineage>
</organism>
<dbReference type="InParanoid" id="B5RTD3"/>
<dbReference type="HOGENOM" id="CLU_261453_0_0_1"/>
<protein>
    <submittedName>
        <fullName evidence="2">DEHA2C17292p</fullName>
    </submittedName>
</protein>
<proteinExistence type="predicted"/>
<dbReference type="eggNOG" id="KOG4775">
    <property type="taxonomic scope" value="Eukaryota"/>
</dbReference>
<dbReference type="OrthoDB" id="4070448at2759"/>
<feature type="compositionally biased region" description="Basic and acidic residues" evidence="1">
    <location>
        <begin position="1319"/>
        <end position="1328"/>
    </location>
</feature>
<name>B5RTD3_DEBHA</name>
<evidence type="ECO:0000313" key="3">
    <source>
        <dbReference type="Proteomes" id="UP000000599"/>
    </source>
</evidence>